<accession>A0A7R8D463</accession>
<dbReference type="PANTHER" id="PTHR23048">
    <property type="entry name" value="MYOSIN LIGHT CHAIN 1, 3"/>
    <property type="match status" value="1"/>
</dbReference>
<keyword evidence="6" id="KW-1185">Reference proteome</keyword>
<dbReference type="EMBL" id="HG994587">
    <property type="protein sequence ID" value="CAF3018648.1"/>
    <property type="molecule type" value="Genomic_DNA"/>
</dbReference>
<dbReference type="PROSITE" id="PS50222">
    <property type="entry name" value="EF_HAND_2"/>
    <property type="match status" value="4"/>
</dbReference>
<dbReference type="InterPro" id="IPR050230">
    <property type="entry name" value="CALM/Myosin/TropC-like"/>
</dbReference>
<dbReference type="Gene3D" id="1.10.238.10">
    <property type="entry name" value="EF-hand"/>
    <property type="match status" value="2"/>
</dbReference>
<dbReference type="OrthoDB" id="26525at2759"/>
<dbReference type="Pfam" id="PF13499">
    <property type="entry name" value="EF-hand_7"/>
    <property type="match status" value="2"/>
</dbReference>
<dbReference type="SMART" id="SM00054">
    <property type="entry name" value="EFh"/>
    <property type="match status" value="4"/>
</dbReference>
<evidence type="ECO:0000256" key="1">
    <source>
        <dbReference type="ARBA" id="ARBA00022737"/>
    </source>
</evidence>
<feature type="domain" description="EF-hand" evidence="4">
    <location>
        <begin position="37"/>
        <end position="72"/>
    </location>
</feature>
<dbReference type="InterPro" id="IPR018247">
    <property type="entry name" value="EF_Hand_1_Ca_BS"/>
</dbReference>
<evidence type="ECO:0000256" key="3">
    <source>
        <dbReference type="ARBA" id="ARBA00037722"/>
    </source>
</evidence>
<dbReference type="GO" id="GO:0005509">
    <property type="term" value="F:calcium ion binding"/>
    <property type="evidence" value="ECO:0007669"/>
    <property type="project" value="InterPro"/>
</dbReference>
<organism evidence="5 6">
    <name type="scientific">Lepeophtheirus salmonis</name>
    <name type="common">Salmon louse</name>
    <name type="synonym">Caligus salmonis</name>
    <dbReference type="NCBI Taxonomy" id="72036"/>
    <lineage>
        <taxon>Eukaryota</taxon>
        <taxon>Metazoa</taxon>
        <taxon>Ecdysozoa</taxon>
        <taxon>Arthropoda</taxon>
        <taxon>Crustacea</taxon>
        <taxon>Multicrustacea</taxon>
        <taxon>Hexanauplia</taxon>
        <taxon>Copepoda</taxon>
        <taxon>Siphonostomatoida</taxon>
        <taxon>Caligidae</taxon>
        <taxon>Lepeophtheirus</taxon>
    </lineage>
</organism>
<dbReference type="Proteomes" id="UP000675881">
    <property type="component" value="Chromosome 8"/>
</dbReference>
<dbReference type="CDD" id="cd00051">
    <property type="entry name" value="EFh"/>
    <property type="match status" value="1"/>
</dbReference>
<dbReference type="GO" id="GO:0016460">
    <property type="term" value="C:myosin II complex"/>
    <property type="evidence" value="ECO:0007669"/>
    <property type="project" value="TreeGrafter"/>
</dbReference>
<keyword evidence="2" id="KW-0106">Calcium</keyword>
<dbReference type="InterPro" id="IPR002048">
    <property type="entry name" value="EF_hand_dom"/>
</dbReference>
<dbReference type="InterPro" id="IPR011992">
    <property type="entry name" value="EF-hand-dom_pair"/>
</dbReference>
<dbReference type="SUPFAM" id="SSF47473">
    <property type="entry name" value="EF-hand"/>
    <property type="match status" value="1"/>
</dbReference>
<reference evidence="5" key="1">
    <citation type="submission" date="2021-02" db="EMBL/GenBank/DDBJ databases">
        <authorList>
            <person name="Bekaert M."/>
        </authorList>
    </citation>
    <scope>NUCLEOTIDE SEQUENCE</scope>
    <source>
        <strain evidence="5">IoA-00</strain>
    </source>
</reference>
<gene>
    <name evidence="5" type="ORF">LSAA_14264</name>
</gene>
<feature type="domain" description="EF-hand" evidence="4">
    <location>
        <begin position="114"/>
        <end position="149"/>
    </location>
</feature>
<protein>
    <submittedName>
        <fullName evidence="5">CALM</fullName>
    </submittedName>
</protein>
<evidence type="ECO:0000256" key="2">
    <source>
        <dbReference type="ARBA" id="ARBA00022837"/>
    </source>
</evidence>
<dbReference type="FunFam" id="1.10.238.10:FF:000001">
    <property type="entry name" value="Calmodulin 1"/>
    <property type="match status" value="1"/>
</dbReference>
<keyword evidence="1" id="KW-0677">Repeat</keyword>
<evidence type="ECO:0000259" key="4">
    <source>
        <dbReference type="PROSITE" id="PS50222"/>
    </source>
</evidence>
<sequence length="248" mass="28072">MSCDFEVRHVQLIIMAANNFEGIDFEEISEATALETDEIKVLKLCFNLFDVRKQDFLGADDLDDILRAMGFRPSKEELKEILEEIDEDGSGEIEFGEFCQLCAKFLVEEPDEETMKAELKEAFRVYDKDGAGFITTDQLREIIAELDPRLTGEDLDGIIEEIDEDGSGTMDFDEFLCYDDELNYYSSHSFWLYHSKILHCVEKMALTSTNLLYGEQGVQIFLKQILSRIGGVAGVGGSNSSPVNPSYF</sequence>
<dbReference type="PANTHER" id="PTHR23048:SF0">
    <property type="entry name" value="CALMODULIN LIKE 3"/>
    <property type="match status" value="1"/>
</dbReference>
<name>A0A7R8D463_LEPSM</name>
<feature type="domain" description="EF-hand" evidence="4">
    <location>
        <begin position="73"/>
        <end position="108"/>
    </location>
</feature>
<comment type="function">
    <text evidence="3">Troponin is the central regulatory protein of striated muscle contraction. Tn consists of three components: Tn-I which is the inhibitor of actomyosin ATPase, Tn-T which contains the binding site for tropomyosin and Tn-C. The binding of calcium to Tn-C abolishes the inhibitory action of Tn on actin filaments.</text>
</comment>
<proteinExistence type="predicted"/>
<feature type="domain" description="EF-hand" evidence="4">
    <location>
        <begin position="150"/>
        <end position="185"/>
    </location>
</feature>
<dbReference type="PROSITE" id="PS00018">
    <property type="entry name" value="EF_HAND_1"/>
    <property type="match status" value="2"/>
</dbReference>
<evidence type="ECO:0000313" key="5">
    <source>
        <dbReference type="EMBL" id="CAF3018648.1"/>
    </source>
</evidence>
<dbReference type="AlphaFoldDB" id="A0A7R8D463"/>
<evidence type="ECO:0000313" key="6">
    <source>
        <dbReference type="Proteomes" id="UP000675881"/>
    </source>
</evidence>